<evidence type="ECO:0000313" key="3">
    <source>
        <dbReference type="Proteomes" id="UP000275401"/>
    </source>
</evidence>
<evidence type="ECO:0000256" key="1">
    <source>
        <dbReference type="SAM" id="Phobius"/>
    </source>
</evidence>
<keyword evidence="1" id="KW-0812">Transmembrane</keyword>
<keyword evidence="1" id="KW-1133">Transmembrane helix</keyword>
<protein>
    <submittedName>
        <fullName evidence="2">Uncharacterized protein</fullName>
    </submittedName>
</protein>
<keyword evidence="3" id="KW-1185">Reference proteome</keyword>
<reference evidence="2 3" key="1">
    <citation type="submission" date="2018-11" db="EMBL/GenBank/DDBJ databases">
        <title>The Potential of Streptomyces as Biocontrol Agents against the Tomato grey mould, Botrytis cinerea (Gray mold) Frontiers in Microbiology.</title>
        <authorList>
            <person name="Li D."/>
        </authorList>
    </citation>
    <scope>NUCLEOTIDE SEQUENCE [LARGE SCALE GENOMIC DNA]</scope>
    <source>
        <strain evidence="2 3">NEAU-LD23</strain>
    </source>
</reference>
<name>A0A3M8VK01_9ACTN</name>
<dbReference type="RefSeq" id="WP_123104430.1">
    <property type="nucleotide sequence ID" value="NZ_RIBZ01000324.1"/>
</dbReference>
<sequence>MLILQGVLLVLLLVQAIAVVRHAKSWELEMATTAGFIAGAVLFPPGEWQLTETALRVFVAVGIAPTVERVAMWAGVPKEGIRGRSGLAFWCAAALSALLGAVVASVDLS</sequence>
<dbReference type="AlphaFoldDB" id="A0A3M8VK01"/>
<feature type="transmembrane region" description="Helical" evidence="1">
    <location>
        <begin position="87"/>
        <end position="106"/>
    </location>
</feature>
<evidence type="ECO:0000313" key="2">
    <source>
        <dbReference type="EMBL" id="RNG17904.1"/>
    </source>
</evidence>
<comment type="caution">
    <text evidence="2">The sequence shown here is derived from an EMBL/GenBank/DDBJ whole genome shotgun (WGS) entry which is preliminary data.</text>
</comment>
<dbReference type="EMBL" id="RIBZ01000324">
    <property type="protein sequence ID" value="RNG17904.1"/>
    <property type="molecule type" value="Genomic_DNA"/>
</dbReference>
<keyword evidence="1" id="KW-0472">Membrane</keyword>
<accession>A0A3M8VK01</accession>
<proteinExistence type="predicted"/>
<gene>
    <name evidence="2" type="ORF">EEJ42_28715</name>
</gene>
<organism evidence="2 3">
    <name type="scientific">Streptomyces botrytidirepellens</name>
    <dbReference type="NCBI Taxonomy" id="2486417"/>
    <lineage>
        <taxon>Bacteria</taxon>
        <taxon>Bacillati</taxon>
        <taxon>Actinomycetota</taxon>
        <taxon>Actinomycetes</taxon>
        <taxon>Kitasatosporales</taxon>
        <taxon>Streptomycetaceae</taxon>
        <taxon>Streptomyces</taxon>
    </lineage>
</organism>
<dbReference type="Proteomes" id="UP000275401">
    <property type="component" value="Unassembled WGS sequence"/>
</dbReference>